<name>A0A9P5TLG5_GYMJU</name>
<reference evidence="1" key="1">
    <citation type="submission" date="2020-11" db="EMBL/GenBank/DDBJ databases">
        <authorList>
            <consortium name="DOE Joint Genome Institute"/>
            <person name="Ahrendt S."/>
            <person name="Riley R."/>
            <person name="Andreopoulos W."/>
            <person name="LaButti K."/>
            <person name="Pangilinan J."/>
            <person name="Ruiz-duenas F.J."/>
            <person name="Barrasa J.M."/>
            <person name="Sanchez-Garcia M."/>
            <person name="Camarero S."/>
            <person name="Miyauchi S."/>
            <person name="Serrano A."/>
            <person name="Linde D."/>
            <person name="Babiker R."/>
            <person name="Drula E."/>
            <person name="Ayuso-Fernandez I."/>
            <person name="Pacheco R."/>
            <person name="Padilla G."/>
            <person name="Ferreira P."/>
            <person name="Barriuso J."/>
            <person name="Kellner H."/>
            <person name="Castanera R."/>
            <person name="Alfaro M."/>
            <person name="Ramirez L."/>
            <person name="Pisabarro A.G."/>
            <person name="Kuo A."/>
            <person name="Tritt A."/>
            <person name="Lipzen A."/>
            <person name="He G."/>
            <person name="Yan M."/>
            <person name="Ng V."/>
            <person name="Cullen D."/>
            <person name="Martin F."/>
            <person name="Rosso M.-N."/>
            <person name="Henrissat B."/>
            <person name="Hibbett D."/>
            <person name="Martinez A.T."/>
            <person name="Grigoriev I.V."/>
        </authorList>
    </citation>
    <scope>NUCLEOTIDE SEQUENCE</scope>
    <source>
        <strain evidence="1">AH 44721</strain>
    </source>
</reference>
<comment type="caution">
    <text evidence="1">The sequence shown here is derived from an EMBL/GenBank/DDBJ whole genome shotgun (WGS) entry which is preliminary data.</text>
</comment>
<gene>
    <name evidence="1" type="ORF">CPB84DRAFT_1962798</name>
</gene>
<accession>A0A9P5TLG5</accession>
<sequence length="265" mass="30760">MRTRKLAHGQSIVFCAPPEIDRHIRESENIRASRPVKVVDVLNWVMAQTRTDIKHHIPLWANLGEMYGVTSKTSPYHVAVDEIPAMHEWLKLIGIKTIRDADMEEEQEREVSHEVEQELQLERPPKVEPASHRLDTDVRKFIKDGIKPFSSPCFLPLLKPLHSKTETLSLKDPWSKQLLCSRDFLRTTKLGTEMGVLSDYYALPTQHRAGQLYFDEYDTYIRLCFLLGISPNEAKKERVIASFRRGEGWGRWAIYVCLIVIQLPW</sequence>
<keyword evidence="2" id="KW-1185">Reference proteome</keyword>
<protein>
    <submittedName>
        <fullName evidence="1">Uncharacterized protein</fullName>
    </submittedName>
</protein>
<dbReference type="AlphaFoldDB" id="A0A9P5TLG5"/>
<dbReference type="Proteomes" id="UP000724874">
    <property type="component" value="Unassembled WGS sequence"/>
</dbReference>
<organism evidence="1 2">
    <name type="scientific">Gymnopilus junonius</name>
    <name type="common">Spectacular rustgill mushroom</name>
    <name type="synonym">Gymnopilus spectabilis subsp. junonius</name>
    <dbReference type="NCBI Taxonomy" id="109634"/>
    <lineage>
        <taxon>Eukaryota</taxon>
        <taxon>Fungi</taxon>
        <taxon>Dikarya</taxon>
        <taxon>Basidiomycota</taxon>
        <taxon>Agaricomycotina</taxon>
        <taxon>Agaricomycetes</taxon>
        <taxon>Agaricomycetidae</taxon>
        <taxon>Agaricales</taxon>
        <taxon>Agaricineae</taxon>
        <taxon>Hymenogastraceae</taxon>
        <taxon>Gymnopilus</taxon>
    </lineage>
</organism>
<evidence type="ECO:0000313" key="2">
    <source>
        <dbReference type="Proteomes" id="UP000724874"/>
    </source>
</evidence>
<proteinExistence type="predicted"/>
<dbReference type="EMBL" id="JADNYJ010000054">
    <property type="protein sequence ID" value="KAF8898221.1"/>
    <property type="molecule type" value="Genomic_DNA"/>
</dbReference>
<dbReference type="OrthoDB" id="3182339at2759"/>
<evidence type="ECO:0000313" key="1">
    <source>
        <dbReference type="EMBL" id="KAF8898221.1"/>
    </source>
</evidence>